<name>A0A9D1HWV2_9ACTN</name>
<dbReference type="EMBL" id="DVMQ01000012">
    <property type="protein sequence ID" value="HIU23989.1"/>
    <property type="molecule type" value="Genomic_DNA"/>
</dbReference>
<organism evidence="2 3">
    <name type="scientific">Candidatus Coprovicinus avistercoris</name>
    <dbReference type="NCBI Taxonomy" id="2840754"/>
    <lineage>
        <taxon>Bacteria</taxon>
        <taxon>Bacillati</taxon>
        <taxon>Actinomycetota</taxon>
        <taxon>Coriobacteriia</taxon>
        <taxon>Coriobacteriales</taxon>
        <taxon>Coriobacteriaceae</taxon>
        <taxon>Coriobacteriaceae incertae sedis</taxon>
        <taxon>Candidatus Coprovicinus</taxon>
    </lineage>
</organism>
<dbReference type="Proteomes" id="UP000824078">
    <property type="component" value="Unassembled WGS sequence"/>
</dbReference>
<reference evidence="2" key="2">
    <citation type="journal article" date="2021" name="PeerJ">
        <title>Extensive microbial diversity within the chicken gut microbiome revealed by metagenomics and culture.</title>
        <authorList>
            <person name="Gilroy R."/>
            <person name="Ravi A."/>
            <person name="Getino M."/>
            <person name="Pursley I."/>
            <person name="Horton D.L."/>
            <person name="Alikhan N.F."/>
            <person name="Baker D."/>
            <person name="Gharbi K."/>
            <person name="Hall N."/>
            <person name="Watson M."/>
            <person name="Adriaenssens E.M."/>
            <person name="Foster-Nyarko E."/>
            <person name="Jarju S."/>
            <person name="Secka A."/>
            <person name="Antonio M."/>
            <person name="Oren A."/>
            <person name="Chaudhuri R.R."/>
            <person name="La Ragione R."/>
            <person name="Hildebrand F."/>
            <person name="Pallen M.J."/>
        </authorList>
    </citation>
    <scope>NUCLEOTIDE SEQUENCE</scope>
    <source>
        <strain evidence="2">ChiHjej12B11-29160</strain>
    </source>
</reference>
<evidence type="ECO:0000256" key="1">
    <source>
        <dbReference type="SAM" id="MobiDB-lite"/>
    </source>
</evidence>
<gene>
    <name evidence="2" type="ORF">IAD17_03610</name>
</gene>
<dbReference type="AlphaFoldDB" id="A0A9D1HWV2"/>
<accession>A0A9D1HWV2</accession>
<reference evidence="2" key="1">
    <citation type="submission" date="2020-10" db="EMBL/GenBank/DDBJ databases">
        <authorList>
            <person name="Gilroy R."/>
        </authorList>
    </citation>
    <scope>NUCLEOTIDE SEQUENCE</scope>
    <source>
        <strain evidence="2">ChiHjej12B11-29160</strain>
    </source>
</reference>
<protein>
    <submittedName>
        <fullName evidence="2">Uncharacterized protein</fullName>
    </submittedName>
</protein>
<sequence length="136" mass="15469">MDDTTQSKSTSLQTPSTKKQAHEKAALELEEEKCQIVIRPNGGESVAIIEKTEGPLTQEVYQTPTHKHGVVISLQVLRKLFQLQADESISFRALSQEMQQQETKLVDLLDEMDEADLGYSYFTEFGNDVVWRPNKR</sequence>
<evidence type="ECO:0000313" key="2">
    <source>
        <dbReference type="EMBL" id="HIU23989.1"/>
    </source>
</evidence>
<feature type="region of interest" description="Disordered" evidence="1">
    <location>
        <begin position="1"/>
        <end position="25"/>
    </location>
</feature>
<feature type="compositionally biased region" description="Polar residues" evidence="1">
    <location>
        <begin position="1"/>
        <end position="18"/>
    </location>
</feature>
<comment type="caution">
    <text evidence="2">The sequence shown here is derived from an EMBL/GenBank/DDBJ whole genome shotgun (WGS) entry which is preliminary data.</text>
</comment>
<proteinExistence type="predicted"/>
<evidence type="ECO:0000313" key="3">
    <source>
        <dbReference type="Proteomes" id="UP000824078"/>
    </source>
</evidence>